<dbReference type="EMBL" id="LJOD01000003">
    <property type="protein sequence ID" value="KPE51869.1"/>
    <property type="molecule type" value="Genomic_DNA"/>
</dbReference>
<feature type="chain" id="PRO_5005865345" evidence="1">
    <location>
        <begin position="18"/>
        <end position="295"/>
    </location>
</feature>
<sequence length="295" mass="33326">MKIVNLLFILVFSVCFSQENNIFERLSALKNNGKIWYNIDGYSVTSEAFSNTFDEKGLKKVFRKHQISDSDAKVKDSNISFNNFLVTKQQKISADFSQTNHYYFVENPDKTITVVWFIKIGTTDKETEEKLVNAIMKKKIPEDNFSPMSISSINFAGRKIELGGGCYWTSINIVQCPYAGEMNWSVHRTLDDAKEAVENQFNITKSKKIGKVTSEEMVDIEFEGVPVKAKKILYDFTGVTGALAGMSGGKNLTVYYVAATVRDKNVSCVMSYWNNDEINPETRLPALLGKLMTVK</sequence>
<proteinExistence type="predicted"/>
<evidence type="ECO:0000256" key="1">
    <source>
        <dbReference type="SAM" id="SignalP"/>
    </source>
</evidence>
<protein>
    <submittedName>
        <fullName evidence="2">Uncharacterized protein</fullName>
    </submittedName>
</protein>
<evidence type="ECO:0000313" key="3">
    <source>
        <dbReference type="Proteomes" id="UP000037953"/>
    </source>
</evidence>
<dbReference type="Proteomes" id="UP000037953">
    <property type="component" value="Unassembled WGS sequence"/>
</dbReference>
<comment type="caution">
    <text evidence="2">The sequence shown here is derived from an EMBL/GenBank/DDBJ whole genome shotgun (WGS) entry which is preliminary data.</text>
</comment>
<reference evidence="3" key="2">
    <citation type="submission" date="2015-09" db="EMBL/GenBank/DDBJ databases">
        <title>Draft genome sequence of a multidrug-resistant Chryseobacterium indologenes isolate from Malaysia.</title>
        <authorList>
            <person name="Yu C.Y."/>
            <person name="Ang G.Y."/>
            <person name="Chan K.-G."/>
        </authorList>
    </citation>
    <scope>NUCLEOTIDE SEQUENCE [LARGE SCALE GENOMIC DNA]</scope>
    <source>
        <strain evidence="3">CI_885</strain>
    </source>
</reference>
<evidence type="ECO:0000313" key="2">
    <source>
        <dbReference type="EMBL" id="KPE51869.1"/>
    </source>
</evidence>
<reference evidence="2 3" key="1">
    <citation type="journal article" date="2015" name="Genom Data">
        <title>Draft genome sequence of a multidrug-resistant Chryseobacterium indologenes isolate from Malaysia.</title>
        <authorList>
            <person name="Yu C.Y."/>
            <person name="Ang G.Y."/>
            <person name="Cheng H.J."/>
            <person name="Cheong Y.M."/>
            <person name="Yin W.F."/>
            <person name="Chan K.G."/>
        </authorList>
    </citation>
    <scope>NUCLEOTIDE SEQUENCE [LARGE SCALE GENOMIC DNA]</scope>
    <source>
        <strain evidence="2 3">CI_885</strain>
    </source>
</reference>
<organism evidence="2 3">
    <name type="scientific">Chryseobacterium indologenes</name>
    <name type="common">Flavobacterium indologenes</name>
    <dbReference type="NCBI Taxonomy" id="253"/>
    <lineage>
        <taxon>Bacteria</taxon>
        <taxon>Pseudomonadati</taxon>
        <taxon>Bacteroidota</taxon>
        <taxon>Flavobacteriia</taxon>
        <taxon>Flavobacteriales</taxon>
        <taxon>Weeksellaceae</taxon>
        <taxon>Chryseobacterium group</taxon>
        <taxon>Chryseobacterium</taxon>
    </lineage>
</organism>
<keyword evidence="1" id="KW-0732">Signal</keyword>
<dbReference type="AlphaFoldDB" id="A0A0N0ZYU5"/>
<name>A0A0N0ZYU5_CHRID</name>
<dbReference type="OrthoDB" id="995555at2"/>
<gene>
    <name evidence="2" type="ORF">AOB46_06485</name>
</gene>
<feature type="signal peptide" evidence="1">
    <location>
        <begin position="1"/>
        <end position="17"/>
    </location>
</feature>
<dbReference type="RefSeq" id="WP_062697491.1">
    <property type="nucleotide sequence ID" value="NZ_LJOD01000003.1"/>
</dbReference>
<dbReference type="PATRIC" id="fig|253.9.peg.2970"/>
<accession>A0A0N0ZYU5</accession>